<keyword evidence="3" id="KW-0963">Cytoplasm</keyword>
<dbReference type="Gramene" id="TraesRN3A0100389000.1">
    <property type="protein sequence ID" value="TraesRN3A0100389000.1"/>
    <property type="gene ID" value="TraesRN3A0100389000"/>
</dbReference>
<dbReference type="Gene3D" id="3.40.30.10">
    <property type="entry name" value="Glutaredoxin"/>
    <property type="match status" value="1"/>
</dbReference>
<name>A0A3B6EHP3_WHEAT</name>
<dbReference type="Gramene" id="TraesKAR3A01G0112370.1">
    <property type="protein sequence ID" value="cds.TraesKAR3A01G0112370.1"/>
    <property type="gene ID" value="TraesKAR3A01G0112370"/>
</dbReference>
<dbReference type="PROSITE" id="PS51354">
    <property type="entry name" value="GLUTAREDOXIN_2"/>
    <property type="match status" value="1"/>
</dbReference>
<dbReference type="Gramene" id="TraesROB_scaffold_101902_01G000100.1">
    <property type="protein sequence ID" value="TraesROB_scaffold_101902_01G000100.1"/>
    <property type="gene ID" value="TraesROB_scaffold_101902_01G000100"/>
</dbReference>
<dbReference type="OMA" id="VTSCCMC"/>
<dbReference type="Proteomes" id="UP000019116">
    <property type="component" value="Chromosome 3A"/>
</dbReference>
<accession>A0A3B6EHP3</accession>
<dbReference type="Gramene" id="TraesCS3A03G0383000.1">
    <property type="protein sequence ID" value="TraesCS3A03G0383000.1.CDS1"/>
    <property type="gene ID" value="TraesCS3A03G0383000"/>
</dbReference>
<dbReference type="GO" id="GO:0005737">
    <property type="term" value="C:cytoplasm"/>
    <property type="evidence" value="ECO:0007669"/>
    <property type="project" value="UniProtKB-SubCell"/>
</dbReference>
<dbReference type="PANTHER" id="PTHR10168">
    <property type="entry name" value="GLUTAREDOXIN"/>
    <property type="match status" value="1"/>
</dbReference>
<reference evidence="5" key="2">
    <citation type="submission" date="2018-10" db="UniProtKB">
        <authorList>
            <consortium name="EnsemblPlants"/>
        </authorList>
    </citation>
    <scope>IDENTIFICATION</scope>
</reference>
<proteinExistence type="inferred from homology"/>
<protein>
    <submittedName>
        <fullName evidence="5">Uncharacterized protein</fullName>
    </submittedName>
</protein>
<sequence>MHSVLTPTHISDLHISTSLPHTSLLLVKLKRTNAGTTDHMQQAKALAPWLTATATAMISSTDDVRRTVQVKPLVVVGRRECCMAHVARCLLVGQGANPAVLEVSDDADPAALVFALRPKDNSTKVATEVAFPVVFIGGRLLGGLDSLMAMHMAGELVPVLKQARALWL</sequence>
<evidence type="ECO:0000256" key="2">
    <source>
        <dbReference type="ARBA" id="ARBA00007568"/>
    </source>
</evidence>
<evidence type="ECO:0000256" key="3">
    <source>
        <dbReference type="ARBA" id="ARBA00022490"/>
    </source>
</evidence>
<dbReference type="OrthoDB" id="418495at2759"/>
<dbReference type="Gramene" id="TraesCS3A02G163500.1">
    <property type="protein sequence ID" value="TraesCS3A02G163500.1.cds1"/>
    <property type="gene ID" value="TraesCS3A02G163500"/>
</dbReference>
<dbReference type="Gramene" id="TraesCLE_scaffold_092543_01G000100.1">
    <property type="protein sequence ID" value="TraesCLE_scaffold_092543_01G000100.1"/>
    <property type="gene ID" value="TraesCLE_scaffold_092543_01G000100"/>
</dbReference>
<dbReference type="EnsemblPlants" id="TraesCS3A02G163500.1">
    <property type="protein sequence ID" value="TraesCS3A02G163500.1.cds1"/>
    <property type="gene ID" value="TraesCS3A02G163500"/>
</dbReference>
<evidence type="ECO:0000256" key="4">
    <source>
        <dbReference type="ARBA" id="ARBA00023284"/>
    </source>
</evidence>
<organism evidence="5">
    <name type="scientific">Triticum aestivum</name>
    <name type="common">Wheat</name>
    <dbReference type="NCBI Taxonomy" id="4565"/>
    <lineage>
        <taxon>Eukaryota</taxon>
        <taxon>Viridiplantae</taxon>
        <taxon>Streptophyta</taxon>
        <taxon>Embryophyta</taxon>
        <taxon>Tracheophyta</taxon>
        <taxon>Spermatophyta</taxon>
        <taxon>Magnoliopsida</taxon>
        <taxon>Liliopsida</taxon>
        <taxon>Poales</taxon>
        <taxon>Poaceae</taxon>
        <taxon>BOP clade</taxon>
        <taxon>Pooideae</taxon>
        <taxon>Triticodae</taxon>
        <taxon>Triticeae</taxon>
        <taxon>Triticinae</taxon>
        <taxon>Triticum</taxon>
    </lineage>
</organism>
<dbReference type="InterPro" id="IPR011905">
    <property type="entry name" value="GlrX-like_pln_2"/>
</dbReference>
<keyword evidence="6" id="KW-1185">Reference proteome</keyword>
<comment type="subcellular location">
    <subcellularLocation>
        <location evidence="1">Cytoplasm</location>
    </subcellularLocation>
</comment>
<evidence type="ECO:0000313" key="6">
    <source>
        <dbReference type="Proteomes" id="UP000019116"/>
    </source>
</evidence>
<dbReference type="STRING" id="4565.A0A3B6EHP3"/>
<dbReference type="AlphaFoldDB" id="A0A3B6EHP3"/>
<dbReference type="Gramene" id="TraesCAD_scaffold_336899_01G000100.1">
    <property type="protein sequence ID" value="TraesCAD_scaffold_336899_01G000100.1"/>
    <property type="gene ID" value="TraesCAD_scaffold_336899_01G000100"/>
</dbReference>
<dbReference type="InterPro" id="IPR036249">
    <property type="entry name" value="Thioredoxin-like_sf"/>
</dbReference>
<comment type="similarity">
    <text evidence="2">Belongs to the glutaredoxin family. CC-type subfamily.</text>
</comment>
<dbReference type="SMR" id="A0A3B6EHP3"/>
<dbReference type="SUPFAM" id="SSF52833">
    <property type="entry name" value="Thioredoxin-like"/>
    <property type="match status" value="1"/>
</dbReference>
<dbReference type="Gramene" id="TraesWEE_scaffold_040744_01G000100.1">
    <property type="protein sequence ID" value="TraesWEE_scaffold_040744_01G000100.1"/>
    <property type="gene ID" value="TraesWEE_scaffold_040744_01G000100"/>
</dbReference>
<evidence type="ECO:0000313" key="5">
    <source>
        <dbReference type="EnsemblPlants" id="TraesCS3A02G163500.1.cds1"/>
    </source>
</evidence>
<keyword evidence="4" id="KW-0676">Redox-active center</keyword>
<reference evidence="5" key="1">
    <citation type="submission" date="2018-08" db="EMBL/GenBank/DDBJ databases">
        <authorList>
            <person name="Rossello M."/>
        </authorList>
    </citation>
    <scope>NUCLEOTIDE SEQUENCE [LARGE SCALE GENOMIC DNA]</scope>
    <source>
        <strain evidence="5">cv. Chinese Spring</strain>
    </source>
</reference>
<dbReference type="NCBIfam" id="TIGR02189">
    <property type="entry name" value="GlrX-like_plant"/>
    <property type="match status" value="1"/>
</dbReference>
<evidence type="ECO:0000256" key="1">
    <source>
        <dbReference type="ARBA" id="ARBA00004496"/>
    </source>
</evidence>